<protein>
    <submittedName>
        <fullName evidence="2">Uncharacterized protein</fullName>
    </submittedName>
</protein>
<proteinExistence type="inferred from homology"/>
<evidence type="ECO:0000313" key="2">
    <source>
        <dbReference type="EMBL" id="CEO54126.1"/>
    </source>
</evidence>
<name>A0A0B7KHD0_BIOOC</name>
<reference evidence="2" key="1">
    <citation type="submission" date="2015-01" db="EMBL/GenBank/DDBJ databases">
        <authorList>
            <person name="Durling Mikael"/>
        </authorList>
    </citation>
    <scope>NUCLEOTIDE SEQUENCE</scope>
</reference>
<sequence length="165" mass="19001">MESEAKTLVADVSYFEPLELHLREKPYISNVPFAETEGAWDNLNQVKHSQEMVNIRGHEDEFSLPQHGFQYVQHSFSHSPTDHIHSLEHPYVKEVEEFLLARFGASAIFVYDASIRKVGVDGYFQQADAAHIDHTEENCLWRLELAMKHLGLLGVQPRRFQIITA</sequence>
<dbReference type="GO" id="GO:0016491">
    <property type="term" value="F:oxidoreductase activity"/>
    <property type="evidence" value="ECO:0007669"/>
    <property type="project" value="InterPro"/>
</dbReference>
<gene>
    <name evidence="2" type="ORF">BN869_000010184_1</name>
</gene>
<dbReference type="InterPro" id="IPR044053">
    <property type="entry name" value="AsaB-like"/>
</dbReference>
<organism evidence="2">
    <name type="scientific">Bionectria ochroleuca</name>
    <name type="common">Gliocladium roseum</name>
    <dbReference type="NCBI Taxonomy" id="29856"/>
    <lineage>
        <taxon>Eukaryota</taxon>
        <taxon>Fungi</taxon>
        <taxon>Dikarya</taxon>
        <taxon>Ascomycota</taxon>
        <taxon>Pezizomycotina</taxon>
        <taxon>Sordariomycetes</taxon>
        <taxon>Hypocreomycetidae</taxon>
        <taxon>Hypocreales</taxon>
        <taxon>Bionectriaceae</taxon>
        <taxon>Clonostachys</taxon>
    </lineage>
</organism>
<dbReference type="PANTHER" id="PTHR34598">
    <property type="entry name" value="BLL6449 PROTEIN"/>
    <property type="match status" value="1"/>
</dbReference>
<evidence type="ECO:0000256" key="1">
    <source>
        <dbReference type="ARBA" id="ARBA00023604"/>
    </source>
</evidence>
<comment type="similarity">
    <text evidence="1">Belongs to the asaB hydroxylase/desaturase family.</text>
</comment>
<dbReference type="AlphaFoldDB" id="A0A0B7KHD0"/>
<accession>A0A0B7KHD0</accession>
<dbReference type="EMBL" id="CDPU01000040">
    <property type="protein sequence ID" value="CEO54126.1"/>
    <property type="molecule type" value="Genomic_DNA"/>
</dbReference>
<dbReference type="PANTHER" id="PTHR34598:SF3">
    <property type="entry name" value="OXIDOREDUCTASE AN1597"/>
    <property type="match status" value="1"/>
</dbReference>